<reference evidence="1 2" key="1">
    <citation type="journal article" date="2024" name="BMC Genomics">
        <title>De novo assembly and annotation of Popillia japonica's genome with initial clues to its potential as an invasive pest.</title>
        <authorList>
            <person name="Cucini C."/>
            <person name="Boschi S."/>
            <person name="Funari R."/>
            <person name="Cardaioli E."/>
            <person name="Iannotti N."/>
            <person name="Marturano G."/>
            <person name="Paoli F."/>
            <person name="Bruttini M."/>
            <person name="Carapelli A."/>
            <person name="Frati F."/>
            <person name="Nardi F."/>
        </authorList>
    </citation>
    <scope>NUCLEOTIDE SEQUENCE [LARGE SCALE GENOMIC DNA]</scope>
    <source>
        <strain evidence="1">DMR45628</strain>
    </source>
</reference>
<comment type="caution">
    <text evidence="1">The sequence shown here is derived from an EMBL/GenBank/DDBJ whole genome shotgun (WGS) entry which is preliminary data.</text>
</comment>
<gene>
    <name evidence="1" type="ORF">QE152_g38417</name>
</gene>
<evidence type="ECO:0000313" key="2">
    <source>
        <dbReference type="Proteomes" id="UP001458880"/>
    </source>
</evidence>
<organism evidence="1 2">
    <name type="scientific">Popillia japonica</name>
    <name type="common">Japanese beetle</name>
    <dbReference type="NCBI Taxonomy" id="7064"/>
    <lineage>
        <taxon>Eukaryota</taxon>
        <taxon>Metazoa</taxon>
        <taxon>Ecdysozoa</taxon>
        <taxon>Arthropoda</taxon>
        <taxon>Hexapoda</taxon>
        <taxon>Insecta</taxon>
        <taxon>Pterygota</taxon>
        <taxon>Neoptera</taxon>
        <taxon>Endopterygota</taxon>
        <taxon>Coleoptera</taxon>
        <taxon>Polyphaga</taxon>
        <taxon>Scarabaeiformia</taxon>
        <taxon>Scarabaeidae</taxon>
        <taxon>Rutelinae</taxon>
        <taxon>Popillia</taxon>
    </lineage>
</organism>
<keyword evidence="2" id="KW-1185">Reference proteome</keyword>
<dbReference type="Proteomes" id="UP001458880">
    <property type="component" value="Unassembled WGS sequence"/>
</dbReference>
<proteinExistence type="predicted"/>
<dbReference type="AlphaFoldDB" id="A0AAW1HWQ9"/>
<accession>A0AAW1HWQ9</accession>
<protein>
    <submittedName>
        <fullName evidence="1">Uncharacterized protein</fullName>
    </submittedName>
</protein>
<name>A0AAW1HWQ9_POPJA</name>
<sequence>MPKTQSAEGESDNNIKNMLESVMNKLDQVLLCQGTFENRLFQLEERLNKIGSPSGQAAHTSTVPHVVPTIANVVQTSSPKRQRIQCVCDQPGPATKRCPLHEIVEIGDENTLPDAAIEHISNGCICYEPGPARRMCPLHEMDAIDVNQESAIGIQNLIAANRTDIEQHSCGQLDQICPHCTAHLFANERNARRMYNKCCAGGNVILAALHQHPIELRRPLPDNIPFSRQFKGKIIAYNNCFQSASIQSNLRHIPGNGPYVYAIQGQIYHHYSDVNVNRDRENYSSIYYLDPEEAIRQRIDNARESM</sequence>
<dbReference type="EMBL" id="JASPKY010000827">
    <property type="protein sequence ID" value="KAK9681314.1"/>
    <property type="molecule type" value="Genomic_DNA"/>
</dbReference>
<evidence type="ECO:0000313" key="1">
    <source>
        <dbReference type="EMBL" id="KAK9681314.1"/>
    </source>
</evidence>